<name>A0AAC9IUE6_9BURK</name>
<dbReference type="NCBIfam" id="TIGR00427">
    <property type="entry name" value="NAAT family transporter"/>
    <property type="match status" value="1"/>
</dbReference>
<accession>A0AAC9IUE6</accession>
<feature type="transmembrane region" description="Helical" evidence="7">
    <location>
        <begin position="155"/>
        <end position="176"/>
    </location>
</feature>
<dbReference type="InterPro" id="IPR002771">
    <property type="entry name" value="Multi_antbiot-R_MarC"/>
</dbReference>
<reference evidence="8" key="1">
    <citation type="journal article" date="2017" name="Appl. Environ. Microbiol.">
        <title>Microdiversification of a pelagic Polynucleobacter species is mainly driven by acquisition of genomic islands from a partially interspecific gene pool.</title>
        <authorList>
            <person name="Hoetzinger M."/>
            <person name="Hahn M.W."/>
            <person name="Jezberova J."/>
            <person name="Schmidt J."/>
            <person name="Koll U."/>
        </authorList>
    </citation>
    <scope>NUCLEOTIDE SEQUENCE</scope>
    <source>
        <strain evidence="8">MWH-RechtKol4</strain>
    </source>
</reference>
<sequence length="227" mass="23883">MLSIALASFVTVFAALFPVINPLGDGPIFLNMVQGCSEGVRNKLARSVSINCFFMLLASMLIGPQLLLFFGISLPALKLAGGAVVIAMGWNLLNQKSASDKGANESTGITDETSDGSAFFPLTMPLTVGPGSIATAIALVAAYQESSSFSIANELPAVIGTVAALFALSLTIYFIYRESSGIQRIFGVNGTNVLMRLFAFILLAIGVQIFLGGINGYLELIKLLPVH</sequence>
<evidence type="ECO:0000256" key="5">
    <source>
        <dbReference type="ARBA" id="ARBA00022989"/>
    </source>
</evidence>
<dbReference type="AlphaFoldDB" id="A0AAC9IUE6"/>
<evidence type="ECO:0000313" key="9">
    <source>
        <dbReference type="Proteomes" id="UP000182060"/>
    </source>
</evidence>
<keyword evidence="5 7" id="KW-1133">Transmembrane helix</keyword>
<dbReference type="Pfam" id="PF01914">
    <property type="entry name" value="MarC"/>
    <property type="match status" value="1"/>
</dbReference>
<evidence type="ECO:0000256" key="2">
    <source>
        <dbReference type="ARBA" id="ARBA00009784"/>
    </source>
</evidence>
<evidence type="ECO:0000256" key="4">
    <source>
        <dbReference type="ARBA" id="ARBA00022692"/>
    </source>
</evidence>
<keyword evidence="3" id="KW-1003">Cell membrane</keyword>
<dbReference type="GO" id="GO:0005886">
    <property type="term" value="C:plasma membrane"/>
    <property type="evidence" value="ECO:0007669"/>
    <property type="project" value="UniProtKB-SubCell"/>
</dbReference>
<feature type="transmembrane region" description="Helical" evidence="7">
    <location>
        <begin position="68"/>
        <end position="93"/>
    </location>
</feature>
<comment type="similarity">
    <text evidence="2 7">Belongs to the UPF0056 (MarC) family.</text>
</comment>
<dbReference type="RefSeq" id="WP_071538937.1">
    <property type="nucleotide sequence ID" value="NZ_CP015016.1"/>
</dbReference>
<keyword evidence="4 7" id="KW-0812">Transmembrane</keyword>
<feature type="transmembrane region" description="Helical" evidence="7">
    <location>
        <begin position="44"/>
        <end position="62"/>
    </location>
</feature>
<dbReference type="PANTHER" id="PTHR33508">
    <property type="entry name" value="UPF0056 MEMBRANE PROTEIN YHCE"/>
    <property type="match status" value="1"/>
</dbReference>
<evidence type="ECO:0000256" key="3">
    <source>
        <dbReference type="ARBA" id="ARBA00022475"/>
    </source>
</evidence>
<feature type="transmembrane region" description="Helical" evidence="7">
    <location>
        <begin position="6"/>
        <end position="23"/>
    </location>
</feature>
<proteinExistence type="inferred from homology"/>
<evidence type="ECO:0000256" key="1">
    <source>
        <dbReference type="ARBA" id="ARBA00004651"/>
    </source>
</evidence>
<evidence type="ECO:0000256" key="7">
    <source>
        <dbReference type="RuleBase" id="RU362048"/>
    </source>
</evidence>
<gene>
    <name evidence="8" type="ORF">AOC25_03555</name>
</gene>
<dbReference type="PANTHER" id="PTHR33508:SF1">
    <property type="entry name" value="UPF0056 MEMBRANE PROTEIN YHCE"/>
    <property type="match status" value="1"/>
</dbReference>
<protein>
    <recommendedName>
        <fullName evidence="7">UPF0056 membrane protein</fullName>
    </recommendedName>
</protein>
<dbReference type="Proteomes" id="UP000182060">
    <property type="component" value="Chromosome"/>
</dbReference>
<keyword evidence="6 7" id="KW-0472">Membrane</keyword>
<feature type="transmembrane region" description="Helical" evidence="7">
    <location>
        <begin position="119"/>
        <end position="143"/>
    </location>
</feature>
<evidence type="ECO:0000256" key="6">
    <source>
        <dbReference type="ARBA" id="ARBA00023136"/>
    </source>
</evidence>
<evidence type="ECO:0000313" key="8">
    <source>
        <dbReference type="EMBL" id="APC00768.1"/>
    </source>
</evidence>
<comment type="subcellular location">
    <subcellularLocation>
        <location evidence="1 7">Cell membrane</location>
        <topology evidence="1 7">Multi-pass membrane protein</topology>
    </subcellularLocation>
</comment>
<feature type="transmembrane region" description="Helical" evidence="7">
    <location>
        <begin position="197"/>
        <end position="218"/>
    </location>
</feature>
<organism evidence="8 9">
    <name type="scientific">Polynucleobacter asymbioticus</name>
    <dbReference type="NCBI Taxonomy" id="576611"/>
    <lineage>
        <taxon>Bacteria</taxon>
        <taxon>Pseudomonadati</taxon>
        <taxon>Pseudomonadota</taxon>
        <taxon>Betaproteobacteria</taxon>
        <taxon>Burkholderiales</taxon>
        <taxon>Burkholderiaceae</taxon>
        <taxon>Polynucleobacter</taxon>
    </lineage>
</organism>
<dbReference type="EMBL" id="CP015017">
    <property type="protein sequence ID" value="APC00768.1"/>
    <property type="molecule type" value="Genomic_DNA"/>
</dbReference>